<evidence type="ECO:0000313" key="3">
    <source>
        <dbReference type="Proteomes" id="UP000248798"/>
    </source>
</evidence>
<gene>
    <name evidence="2" type="ORF">DO021_04005</name>
    <name evidence="1" type="ORF">EYB58_06085</name>
</gene>
<dbReference type="Proteomes" id="UP000293902">
    <property type="component" value="Chromosome"/>
</dbReference>
<protein>
    <submittedName>
        <fullName evidence="2">Uncharacterized protein</fullName>
    </submittedName>
</protein>
<keyword evidence="4" id="KW-1185">Reference proteome</keyword>
<evidence type="ECO:0000313" key="2">
    <source>
        <dbReference type="EMBL" id="RAM03254.1"/>
    </source>
</evidence>
<name>A0A328FF90_9BACT</name>
<dbReference type="EMBL" id="QLNI01000006">
    <property type="protein sequence ID" value="RAM03254.1"/>
    <property type="molecule type" value="Genomic_DNA"/>
</dbReference>
<dbReference type="EMBL" id="CP036313">
    <property type="protein sequence ID" value="QBH12519.1"/>
    <property type="molecule type" value="Genomic_DNA"/>
</dbReference>
<evidence type="ECO:0000313" key="1">
    <source>
        <dbReference type="EMBL" id="QBH12519.1"/>
    </source>
</evidence>
<proteinExistence type="predicted"/>
<sequence length="119" mass="13898">MGETHFSPEEIEERKKAIFDAMGKRGQKQIMKTGYDIWDPFQEPKDPIDIRKDKTKRTSQELIREFLTAIDADEYSNSYAQGALEMCLGIINDEEKIKGMFDFAQWYTQLLKKEGHDSL</sequence>
<dbReference type="OrthoDB" id="5456715at2"/>
<accession>A0A328FF90</accession>
<dbReference type="Proteomes" id="UP000248798">
    <property type="component" value="Unassembled WGS sequence"/>
</dbReference>
<reference evidence="2 3" key="1">
    <citation type="submission" date="2018-06" db="EMBL/GenBank/DDBJ databases">
        <title>Complete Genome Sequence of Desulfobacter hydrogenophilus (DSM3380).</title>
        <authorList>
            <person name="Marietou A."/>
            <person name="Schreiber L."/>
            <person name="Marshall I."/>
            <person name="Jorgensen B."/>
        </authorList>
    </citation>
    <scope>NUCLEOTIDE SEQUENCE [LARGE SCALE GENOMIC DNA]</scope>
    <source>
        <strain evidence="2 3">DSM 3380</strain>
    </source>
</reference>
<dbReference type="RefSeq" id="WP_111953960.1">
    <property type="nucleotide sequence ID" value="NZ_CP036313.1"/>
</dbReference>
<organism evidence="2 3">
    <name type="scientific">Desulfobacter hydrogenophilus</name>
    <dbReference type="NCBI Taxonomy" id="2291"/>
    <lineage>
        <taxon>Bacteria</taxon>
        <taxon>Pseudomonadati</taxon>
        <taxon>Thermodesulfobacteriota</taxon>
        <taxon>Desulfobacteria</taxon>
        <taxon>Desulfobacterales</taxon>
        <taxon>Desulfobacteraceae</taxon>
        <taxon>Desulfobacter</taxon>
    </lineage>
</organism>
<dbReference type="AlphaFoldDB" id="A0A328FF90"/>
<reference evidence="1 4" key="2">
    <citation type="submission" date="2019-02" db="EMBL/GenBank/DDBJ databases">
        <title>Complete genome sequence of Desulfobacter hydrogenophilus AcRS1.</title>
        <authorList>
            <person name="Marietou A."/>
            <person name="Lund M.B."/>
            <person name="Marshall I.P.G."/>
            <person name="Schreiber L."/>
            <person name="Jorgensen B."/>
        </authorList>
    </citation>
    <scope>NUCLEOTIDE SEQUENCE [LARGE SCALE GENOMIC DNA]</scope>
    <source>
        <strain evidence="1 4">AcRS1</strain>
    </source>
</reference>
<evidence type="ECO:0000313" key="4">
    <source>
        <dbReference type="Proteomes" id="UP000293902"/>
    </source>
</evidence>